<evidence type="ECO:0000256" key="4">
    <source>
        <dbReference type="ARBA" id="ARBA00022989"/>
    </source>
</evidence>
<dbReference type="InterPro" id="IPR037185">
    <property type="entry name" value="EmrE-like"/>
</dbReference>
<sequence length="303" mass="32759">MRSRIPRLDNPWLLLVLTVLFWSGNWVVGRGFRGDVPPVALAFWRWMIALACVLPFAWPHRAEAWPALRAHWRILLALGLLGITGYNTLAYLGLQTTTATNGVLLNSFIPIVIIGLGCAFLGKRLHALQSLGVSVSLAGVTVIVAHGELVRLATLSFNPGDLWIMVSVFVWAGYTLLLQRRPAGLAPMLLLALLTAIGLLGLLPFYLWELAQGRVIHATLPALAGIAYTGIFPAFLGYVFWNRAVARVGAASAGLFIHLMPVATPLLSALFLGEAPQAYHFAGMALIIAGIFLSTRPTQLPAS</sequence>
<keyword evidence="9" id="KW-1185">Reference proteome</keyword>
<evidence type="ECO:0000259" key="7">
    <source>
        <dbReference type="Pfam" id="PF00892"/>
    </source>
</evidence>
<keyword evidence="3 6" id="KW-0812">Transmembrane</keyword>
<dbReference type="RefSeq" id="WP_354602849.1">
    <property type="nucleotide sequence ID" value="NZ_JBEWZI010000039.1"/>
</dbReference>
<accession>A0ABV2TR34</accession>
<evidence type="ECO:0000256" key="3">
    <source>
        <dbReference type="ARBA" id="ARBA00022692"/>
    </source>
</evidence>
<comment type="caution">
    <text evidence="8">The sequence shown here is derived from an EMBL/GenBank/DDBJ whole genome shotgun (WGS) entry which is preliminary data.</text>
</comment>
<keyword evidence="2" id="KW-1003">Cell membrane</keyword>
<dbReference type="PANTHER" id="PTHR42920:SF11">
    <property type="entry name" value="INNER MEMBRANE PROTEIN YTFF"/>
    <property type="match status" value="1"/>
</dbReference>
<feature type="transmembrane region" description="Helical" evidence="6">
    <location>
        <begin position="103"/>
        <end position="122"/>
    </location>
</feature>
<dbReference type="Gene3D" id="1.10.3730.20">
    <property type="match status" value="1"/>
</dbReference>
<feature type="transmembrane region" description="Helical" evidence="6">
    <location>
        <begin position="220"/>
        <end position="241"/>
    </location>
</feature>
<dbReference type="InterPro" id="IPR051258">
    <property type="entry name" value="Diverse_Substrate_Transporter"/>
</dbReference>
<dbReference type="EMBL" id="JBEWZI010000039">
    <property type="protein sequence ID" value="MET7016391.1"/>
    <property type="molecule type" value="Genomic_DNA"/>
</dbReference>
<feature type="transmembrane region" description="Helical" evidence="6">
    <location>
        <begin position="131"/>
        <end position="150"/>
    </location>
</feature>
<evidence type="ECO:0000256" key="5">
    <source>
        <dbReference type="ARBA" id="ARBA00023136"/>
    </source>
</evidence>
<evidence type="ECO:0000256" key="6">
    <source>
        <dbReference type="SAM" id="Phobius"/>
    </source>
</evidence>
<keyword evidence="4 6" id="KW-1133">Transmembrane helix</keyword>
<keyword evidence="5 6" id="KW-0472">Membrane</keyword>
<name>A0ABV2TR34_9RHOO</name>
<reference evidence="8 9" key="1">
    <citation type="submission" date="2024-07" db="EMBL/GenBank/DDBJ databases">
        <title>Uliginosibacterium flavum JJ3220;KACC:17644.</title>
        <authorList>
            <person name="Kim M.K."/>
        </authorList>
    </citation>
    <scope>NUCLEOTIDE SEQUENCE [LARGE SCALE GENOMIC DNA]</scope>
    <source>
        <strain evidence="8 9">KACC:17644</strain>
    </source>
</reference>
<evidence type="ECO:0000313" key="9">
    <source>
        <dbReference type="Proteomes" id="UP001549691"/>
    </source>
</evidence>
<feature type="transmembrane region" description="Helical" evidence="6">
    <location>
        <begin position="12"/>
        <end position="29"/>
    </location>
</feature>
<dbReference type="PANTHER" id="PTHR42920">
    <property type="entry name" value="OS03G0707200 PROTEIN-RELATED"/>
    <property type="match status" value="1"/>
</dbReference>
<organism evidence="8 9">
    <name type="scientific">Uliginosibacterium flavum</name>
    <dbReference type="NCBI Taxonomy" id="1396831"/>
    <lineage>
        <taxon>Bacteria</taxon>
        <taxon>Pseudomonadati</taxon>
        <taxon>Pseudomonadota</taxon>
        <taxon>Betaproteobacteria</taxon>
        <taxon>Rhodocyclales</taxon>
        <taxon>Zoogloeaceae</taxon>
        <taxon>Uliginosibacterium</taxon>
    </lineage>
</organism>
<dbReference type="Pfam" id="PF00892">
    <property type="entry name" value="EamA"/>
    <property type="match status" value="2"/>
</dbReference>
<proteinExistence type="predicted"/>
<evidence type="ECO:0000256" key="1">
    <source>
        <dbReference type="ARBA" id="ARBA00004651"/>
    </source>
</evidence>
<feature type="transmembrane region" description="Helical" evidence="6">
    <location>
        <begin position="253"/>
        <end position="272"/>
    </location>
</feature>
<feature type="domain" description="EamA" evidence="7">
    <location>
        <begin position="13"/>
        <end position="144"/>
    </location>
</feature>
<evidence type="ECO:0000256" key="2">
    <source>
        <dbReference type="ARBA" id="ARBA00022475"/>
    </source>
</evidence>
<feature type="transmembrane region" description="Helical" evidence="6">
    <location>
        <begin position="162"/>
        <end position="178"/>
    </location>
</feature>
<comment type="subcellular location">
    <subcellularLocation>
        <location evidence="1">Cell membrane</location>
        <topology evidence="1">Multi-pass membrane protein</topology>
    </subcellularLocation>
</comment>
<dbReference type="InterPro" id="IPR000620">
    <property type="entry name" value="EamA_dom"/>
</dbReference>
<feature type="transmembrane region" description="Helical" evidence="6">
    <location>
        <begin position="185"/>
        <end position="208"/>
    </location>
</feature>
<feature type="transmembrane region" description="Helical" evidence="6">
    <location>
        <begin position="278"/>
        <end position="295"/>
    </location>
</feature>
<feature type="domain" description="EamA" evidence="7">
    <location>
        <begin position="159"/>
        <end position="295"/>
    </location>
</feature>
<evidence type="ECO:0000313" key="8">
    <source>
        <dbReference type="EMBL" id="MET7016391.1"/>
    </source>
</evidence>
<dbReference type="SUPFAM" id="SSF103481">
    <property type="entry name" value="Multidrug resistance efflux transporter EmrE"/>
    <property type="match status" value="2"/>
</dbReference>
<feature type="transmembrane region" description="Helical" evidence="6">
    <location>
        <begin position="41"/>
        <end position="58"/>
    </location>
</feature>
<gene>
    <name evidence="8" type="ORF">ABXR19_19565</name>
</gene>
<protein>
    <submittedName>
        <fullName evidence="8">DMT family transporter</fullName>
    </submittedName>
</protein>
<dbReference type="Proteomes" id="UP001549691">
    <property type="component" value="Unassembled WGS sequence"/>
</dbReference>
<feature type="transmembrane region" description="Helical" evidence="6">
    <location>
        <begin position="70"/>
        <end position="91"/>
    </location>
</feature>